<dbReference type="FunFam" id="3.40.50.300:FF:000016">
    <property type="entry name" value="Oligopeptide ABC transporter ATP-binding component"/>
    <property type="match status" value="1"/>
</dbReference>
<evidence type="ECO:0000256" key="2">
    <source>
        <dbReference type="ARBA" id="ARBA00022448"/>
    </source>
</evidence>
<evidence type="ECO:0000256" key="5">
    <source>
        <dbReference type="ARBA" id="ARBA00022840"/>
    </source>
</evidence>
<dbReference type="PANTHER" id="PTHR43297:SF2">
    <property type="entry name" value="DIPEPTIDE TRANSPORT ATP-BINDING PROTEIN DPPD"/>
    <property type="match status" value="1"/>
</dbReference>
<dbReference type="InterPro" id="IPR013563">
    <property type="entry name" value="Oligopep_ABC_C"/>
</dbReference>
<name>A0A6J6MDX4_9ZZZZ</name>
<dbReference type="GO" id="GO:0005886">
    <property type="term" value="C:plasma membrane"/>
    <property type="evidence" value="ECO:0007669"/>
    <property type="project" value="UniProtKB-SubCell"/>
</dbReference>
<evidence type="ECO:0000256" key="4">
    <source>
        <dbReference type="ARBA" id="ARBA00022741"/>
    </source>
</evidence>
<dbReference type="Gene3D" id="3.40.50.300">
    <property type="entry name" value="P-loop containing nucleotide triphosphate hydrolases"/>
    <property type="match status" value="1"/>
</dbReference>
<comment type="subcellular location">
    <subcellularLocation>
        <location evidence="1">Cell membrane</location>
        <topology evidence="1">Peripheral membrane protein</topology>
    </subcellularLocation>
</comment>
<dbReference type="PROSITE" id="PS00211">
    <property type="entry name" value="ABC_TRANSPORTER_1"/>
    <property type="match status" value="1"/>
</dbReference>
<dbReference type="GO" id="GO:0005524">
    <property type="term" value="F:ATP binding"/>
    <property type="evidence" value="ECO:0007669"/>
    <property type="project" value="UniProtKB-KW"/>
</dbReference>
<dbReference type="AlphaFoldDB" id="A0A6J6MDX4"/>
<organism evidence="8">
    <name type="scientific">freshwater metagenome</name>
    <dbReference type="NCBI Taxonomy" id="449393"/>
    <lineage>
        <taxon>unclassified sequences</taxon>
        <taxon>metagenomes</taxon>
        <taxon>ecological metagenomes</taxon>
    </lineage>
</organism>
<reference evidence="8" key="1">
    <citation type="submission" date="2020-05" db="EMBL/GenBank/DDBJ databases">
        <authorList>
            <person name="Chiriac C."/>
            <person name="Salcher M."/>
            <person name="Ghai R."/>
            <person name="Kavagutti S V."/>
        </authorList>
    </citation>
    <scope>NUCLEOTIDE SEQUENCE</scope>
</reference>
<dbReference type="PANTHER" id="PTHR43297">
    <property type="entry name" value="OLIGOPEPTIDE TRANSPORT ATP-BINDING PROTEIN APPD"/>
    <property type="match status" value="1"/>
</dbReference>
<keyword evidence="3" id="KW-1003">Cell membrane</keyword>
<evidence type="ECO:0000256" key="6">
    <source>
        <dbReference type="ARBA" id="ARBA00023136"/>
    </source>
</evidence>
<dbReference type="GO" id="GO:0016887">
    <property type="term" value="F:ATP hydrolysis activity"/>
    <property type="evidence" value="ECO:0007669"/>
    <property type="project" value="InterPro"/>
</dbReference>
<dbReference type="InterPro" id="IPR050388">
    <property type="entry name" value="ABC_Ni/Peptide_Import"/>
</dbReference>
<dbReference type="NCBIfam" id="TIGR01727">
    <property type="entry name" value="oligo_HPY"/>
    <property type="match status" value="1"/>
</dbReference>
<dbReference type="Pfam" id="PF08352">
    <property type="entry name" value="oligo_HPY"/>
    <property type="match status" value="1"/>
</dbReference>
<dbReference type="EMBL" id="CAEZWY010000057">
    <property type="protein sequence ID" value="CAB4672042.1"/>
    <property type="molecule type" value="Genomic_DNA"/>
</dbReference>
<dbReference type="InterPro" id="IPR003593">
    <property type="entry name" value="AAA+_ATPase"/>
</dbReference>
<sequence length="341" mass="36704">MTAILQVKDLKVHFQTDDGLVKAVDGVSFEIEAGKTLGIVGESGSGKSVTSLAIMGLHKGSRAAVSGEILIDGVDVNQATEAEVNKLRGKSMAMIFQDSLAALHPFFKVGDQIAEAYQVHNKVSKKAAKQVAVEMLGRVGIPNPTQRIEDFPHQFSGGMRQRVMIAMSLSCNPKLLIADEPTTALDVTVQAQILDLLRDLQREFGSSILMITHDLGVVAEIADDVLLMYAGKAIERGTVRELLKTPEHPYAWGLLTSIPKLTGATDSELLAIPGTPPSLITLPSGCSFSPRCSYKNRSKVDCESVMPELAGAKFNNSHLVSCHLSETDRVAIFKSEIAPKL</sequence>
<accession>A0A6J6MDX4</accession>
<evidence type="ECO:0000313" key="8">
    <source>
        <dbReference type="EMBL" id="CAB4672042.1"/>
    </source>
</evidence>
<feature type="domain" description="ABC transporter" evidence="7">
    <location>
        <begin position="5"/>
        <end position="255"/>
    </location>
</feature>
<dbReference type="CDD" id="cd03257">
    <property type="entry name" value="ABC_NikE_OppD_transporters"/>
    <property type="match status" value="1"/>
</dbReference>
<evidence type="ECO:0000256" key="1">
    <source>
        <dbReference type="ARBA" id="ARBA00004202"/>
    </source>
</evidence>
<dbReference type="SUPFAM" id="SSF52540">
    <property type="entry name" value="P-loop containing nucleoside triphosphate hydrolases"/>
    <property type="match status" value="1"/>
</dbReference>
<dbReference type="InterPro" id="IPR027417">
    <property type="entry name" value="P-loop_NTPase"/>
</dbReference>
<dbReference type="InterPro" id="IPR017871">
    <property type="entry name" value="ABC_transporter-like_CS"/>
</dbReference>
<keyword evidence="6" id="KW-0472">Membrane</keyword>
<keyword evidence="5" id="KW-0067">ATP-binding</keyword>
<gene>
    <name evidence="8" type="ORF">UFOPK2312_00621</name>
</gene>
<dbReference type="InterPro" id="IPR003439">
    <property type="entry name" value="ABC_transporter-like_ATP-bd"/>
</dbReference>
<evidence type="ECO:0000259" key="7">
    <source>
        <dbReference type="PROSITE" id="PS50893"/>
    </source>
</evidence>
<keyword evidence="2" id="KW-0813">Transport</keyword>
<evidence type="ECO:0000256" key="3">
    <source>
        <dbReference type="ARBA" id="ARBA00022475"/>
    </source>
</evidence>
<dbReference type="SMART" id="SM00382">
    <property type="entry name" value="AAA"/>
    <property type="match status" value="1"/>
</dbReference>
<dbReference type="PROSITE" id="PS50893">
    <property type="entry name" value="ABC_TRANSPORTER_2"/>
    <property type="match status" value="1"/>
</dbReference>
<keyword evidence="4" id="KW-0547">Nucleotide-binding</keyword>
<dbReference type="GO" id="GO:0015833">
    <property type="term" value="P:peptide transport"/>
    <property type="evidence" value="ECO:0007669"/>
    <property type="project" value="InterPro"/>
</dbReference>
<protein>
    <submittedName>
        <fullName evidence="8">Unannotated protein</fullName>
    </submittedName>
</protein>
<proteinExistence type="predicted"/>
<dbReference type="Pfam" id="PF00005">
    <property type="entry name" value="ABC_tran"/>
    <property type="match status" value="1"/>
</dbReference>